<dbReference type="InterPro" id="IPR013154">
    <property type="entry name" value="ADH-like_N"/>
</dbReference>
<dbReference type="CDD" id="cd08276">
    <property type="entry name" value="MDR7"/>
    <property type="match status" value="1"/>
</dbReference>
<reference evidence="3" key="1">
    <citation type="submission" date="2017-01" db="EMBL/GenBank/DDBJ databases">
        <authorList>
            <person name="Varghese N."/>
            <person name="Submissions S."/>
        </authorList>
    </citation>
    <scope>NUCLEOTIDE SEQUENCE [LARGE SCALE GENOMIC DNA]</scope>
    <source>
        <strain evidence="3">DSM 21054</strain>
    </source>
</reference>
<feature type="domain" description="Enoyl reductase (ER)" evidence="1">
    <location>
        <begin position="17"/>
        <end position="340"/>
    </location>
</feature>
<keyword evidence="3" id="KW-1185">Reference proteome</keyword>
<dbReference type="RefSeq" id="WP_197705885.1">
    <property type="nucleotide sequence ID" value="NZ_AP017422.1"/>
</dbReference>
<dbReference type="PANTHER" id="PTHR45033">
    <property type="match status" value="1"/>
</dbReference>
<name>A0A1N7QSF2_9BACT</name>
<dbReference type="Pfam" id="PF08240">
    <property type="entry name" value="ADH_N"/>
    <property type="match status" value="1"/>
</dbReference>
<dbReference type="Pfam" id="PF00107">
    <property type="entry name" value="ADH_zinc_N"/>
    <property type="match status" value="1"/>
</dbReference>
<organism evidence="2 3">
    <name type="scientific">Filimonas lacunae</name>
    <dbReference type="NCBI Taxonomy" id="477680"/>
    <lineage>
        <taxon>Bacteria</taxon>
        <taxon>Pseudomonadati</taxon>
        <taxon>Bacteroidota</taxon>
        <taxon>Chitinophagia</taxon>
        <taxon>Chitinophagales</taxon>
        <taxon>Chitinophagaceae</taxon>
        <taxon>Filimonas</taxon>
    </lineage>
</organism>
<evidence type="ECO:0000313" key="2">
    <source>
        <dbReference type="EMBL" id="SIT25699.1"/>
    </source>
</evidence>
<dbReference type="Gene3D" id="3.90.180.10">
    <property type="entry name" value="Medium-chain alcohol dehydrogenases, catalytic domain"/>
    <property type="match status" value="1"/>
</dbReference>
<dbReference type="AlphaFoldDB" id="A0A1N7QSF2"/>
<evidence type="ECO:0000259" key="1">
    <source>
        <dbReference type="SMART" id="SM00829"/>
    </source>
</evidence>
<dbReference type="InterPro" id="IPR020843">
    <property type="entry name" value="ER"/>
</dbReference>
<proteinExistence type="predicted"/>
<dbReference type="PANTHER" id="PTHR45033:SF2">
    <property type="entry name" value="ZINC-TYPE ALCOHOL DEHYDROGENASE-LIKE PROTEIN C1773.06C"/>
    <property type="match status" value="1"/>
</dbReference>
<dbReference type="Proteomes" id="UP000186917">
    <property type="component" value="Unassembled WGS sequence"/>
</dbReference>
<gene>
    <name evidence="2" type="ORF">SAMN05421788_106361</name>
</gene>
<dbReference type="GO" id="GO:0016491">
    <property type="term" value="F:oxidoreductase activity"/>
    <property type="evidence" value="ECO:0007669"/>
    <property type="project" value="InterPro"/>
</dbReference>
<protein>
    <submittedName>
        <fullName evidence="2">NADPH:quinone reductase</fullName>
    </submittedName>
</protein>
<dbReference type="InterPro" id="IPR011032">
    <property type="entry name" value="GroES-like_sf"/>
</dbReference>
<dbReference type="SUPFAM" id="SSF51735">
    <property type="entry name" value="NAD(P)-binding Rossmann-fold domains"/>
    <property type="match status" value="1"/>
</dbReference>
<accession>A0A1N7QSF2</accession>
<sequence>MSQIAGSMKAWRLHAFGLENLVLENVSIPEPKSNEILIKVGAVSLNFRDKAIADGFYEPERVPNPLIPVSDAVGTIVKAGSDVKKFTAGDRVLSHLYSHWLDGAPSSNEPDFCLGTPFQGGLAEYMILEAESAVLAPSTITDEEAATLPIAALTAWFSLVTYGGLKAGDTVVLQGTGGVSIFGLQIAHALGAKVIVTTSSDDKGKKALELGADAIINYVKTPNWADEVLRLTNGVGADQLLEVVGGEGLNDSIEATRVAGRISVIGFLAGQTTNLNLMRVIFKQTLIQGIAVGHLKAFEEMNEAFDKYNIKPVIDTVYSFEQAIEAYQHLSKGAFGKIVIKVS</sequence>
<dbReference type="InterPro" id="IPR052711">
    <property type="entry name" value="Zinc_ADH-like"/>
</dbReference>
<dbReference type="InterPro" id="IPR036291">
    <property type="entry name" value="NAD(P)-bd_dom_sf"/>
</dbReference>
<dbReference type="EMBL" id="FTOR01000006">
    <property type="protein sequence ID" value="SIT25699.1"/>
    <property type="molecule type" value="Genomic_DNA"/>
</dbReference>
<dbReference type="STRING" id="477680.SAMN05421788_106361"/>
<dbReference type="SMART" id="SM00829">
    <property type="entry name" value="PKS_ER"/>
    <property type="match status" value="1"/>
</dbReference>
<dbReference type="SUPFAM" id="SSF50129">
    <property type="entry name" value="GroES-like"/>
    <property type="match status" value="1"/>
</dbReference>
<dbReference type="Gene3D" id="3.40.50.720">
    <property type="entry name" value="NAD(P)-binding Rossmann-like Domain"/>
    <property type="match status" value="1"/>
</dbReference>
<dbReference type="InterPro" id="IPR013149">
    <property type="entry name" value="ADH-like_C"/>
</dbReference>
<evidence type="ECO:0000313" key="3">
    <source>
        <dbReference type="Proteomes" id="UP000186917"/>
    </source>
</evidence>